<dbReference type="InterPro" id="IPR036961">
    <property type="entry name" value="Kinesin_motor_dom_sf"/>
</dbReference>
<keyword evidence="8" id="KW-0206">Cytoskeleton</keyword>
<dbReference type="AlphaFoldDB" id="A0A166GVV4"/>
<dbReference type="SUPFAM" id="SSF52540">
    <property type="entry name" value="P-loop containing nucleoside triphosphate hydrolases"/>
    <property type="match status" value="1"/>
</dbReference>
<dbReference type="InterPro" id="IPR059182">
    <property type="entry name" value="Khc_C"/>
</dbReference>
<evidence type="ECO:0000256" key="4">
    <source>
        <dbReference type="ARBA" id="ARBA00022741"/>
    </source>
</evidence>
<dbReference type="InterPro" id="IPR027640">
    <property type="entry name" value="Kinesin-like_fam"/>
</dbReference>
<dbReference type="FunFam" id="3.40.850.10:FF:000031">
    <property type="entry name" value="Kinesin-like protein"/>
    <property type="match status" value="1"/>
</dbReference>
<name>A0A166GVV4_9AGAM</name>
<evidence type="ECO:0000256" key="2">
    <source>
        <dbReference type="ARBA" id="ARBA00022490"/>
    </source>
</evidence>
<dbReference type="Gene3D" id="3.40.850.10">
    <property type="entry name" value="Kinesin motor domain"/>
    <property type="match status" value="1"/>
</dbReference>
<sequence length="968" mass="108065">MSASTNNIKVVCRFRPQNSIELREGGEIVVSFDQNLQTVKLRSSALGAGAEKDGFTFDRIFPMGTQQEEVFDYGVKGDFGLTGGLDVLGGYNGTVFAYGQTGSGKTFTMMGADIDSSELKGIIPRITEQIFTSILESDPHLEYTVKVSYMEIYLERIRDLLAPENDNLQIHEEKSKGVYVKGLSDFYVGSTKDVYEIMRQGGSARAVTSTNMNAESSRSHSIFLITIQQRNIDSGALRTGNLYLVDLAGSEKVGKTGASGQTLEEAKKINKSLSALGMVINALTDGKSSHIPYRDSKLTRILQESLGGNSRTTLIINCSPSSYNEAETLSTLRFGMRAKSIKNTARINAELSPAELKGLLKKAQAANTSHQAYIAALEAELQIWRSDGHVDSADWASQERASIPGFAPKRSPNPSTPVRSATPVNPTVDVLRGDFESRPQTPTVIGLDKDERDEFLKRENELSDQLAERESTITALEKQIKELREELAFVKEQESVASQENKTMSSQLNEMRLQVERLDYENKDGLITIDNLKDENQKAREELDDVRRQISDLKNSQQEASLEEKERRKQEKIASMMSKFDPGASSEKRSQVQLSLSKLDAIDSQDKLSSLTTEDIKLLYRQLSDLSDSEWELSDRLRQKEEDVELLTRRKEDVESRLQSLESEYDELLEKRIHEKDLAEEGDEEVESIAELKRKLEAQHAAKRDAYTVEVQDLRRQVELKSDEIRSLHSTIETQKGINEELKKAFAVTSAGIEGGKSLAESAADLERTRKAINVQLAEFDGVKKSLMRDLQNRCEKATERLLQVVELEIQLDDIKEQYNNVIRNSNSKAQQKKMSFLERNLEQLTLVQKELVDQNSSLKKEAGLAERKLLARNERIMNLEAMLQDADRRLVLQDQKFQSQLQAVKERLDQARAQKTANAASLGFGRIAKPLRGGGGVQTSPPSSGANGSFGGSTNNPIARLQNEDGP</sequence>
<evidence type="ECO:0000256" key="5">
    <source>
        <dbReference type="ARBA" id="ARBA00022840"/>
    </source>
</evidence>
<gene>
    <name evidence="13" type="ORF">SISSUDRAFT_980938</name>
</gene>
<evidence type="ECO:0000313" key="14">
    <source>
        <dbReference type="Proteomes" id="UP000076798"/>
    </source>
</evidence>
<feature type="coiled-coil region" evidence="10">
    <location>
        <begin position="637"/>
        <end position="724"/>
    </location>
</feature>
<dbReference type="OrthoDB" id="3176171at2759"/>
<dbReference type="GO" id="GO:0005874">
    <property type="term" value="C:microtubule"/>
    <property type="evidence" value="ECO:0007669"/>
    <property type="project" value="UniProtKB-KW"/>
</dbReference>
<dbReference type="GO" id="GO:0003777">
    <property type="term" value="F:microtubule motor activity"/>
    <property type="evidence" value="ECO:0007669"/>
    <property type="project" value="InterPro"/>
</dbReference>
<dbReference type="CDD" id="cd23649">
    <property type="entry name" value="Khc_CBD_cc"/>
    <property type="match status" value="1"/>
</dbReference>
<dbReference type="GO" id="GO:0007018">
    <property type="term" value="P:microtubule-based movement"/>
    <property type="evidence" value="ECO:0007669"/>
    <property type="project" value="InterPro"/>
</dbReference>
<accession>A0A166GVV4</accession>
<feature type="region of interest" description="Disordered" evidence="11">
    <location>
        <begin position="551"/>
        <end position="571"/>
    </location>
</feature>
<dbReference type="EMBL" id="KV428016">
    <property type="protein sequence ID" value="KZT42069.1"/>
    <property type="molecule type" value="Genomic_DNA"/>
</dbReference>
<feature type="region of interest" description="Disordered" evidence="11">
    <location>
        <begin position="395"/>
        <end position="444"/>
    </location>
</feature>
<feature type="compositionally biased region" description="Polar residues" evidence="11">
    <location>
        <begin position="939"/>
        <end position="958"/>
    </location>
</feature>
<dbReference type="STRING" id="1314776.A0A166GVV4"/>
<evidence type="ECO:0000256" key="3">
    <source>
        <dbReference type="ARBA" id="ARBA00022701"/>
    </source>
</evidence>
<evidence type="ECO:0000256" key="11">
    <source>
        <dbReference type="SAM" id="MobiDB-lite"/>
    </source>
</evidence>
<dbReference type="GO" id="GO:0008017">
    <property type="term" value="F:microtubule binding"/>
    <property type="evidence" value="ECO:0007669"/>
    <property type="project" value="InterPro"/>
</dbReference>
<feature type="compositionally biased region" description="Basic and acidic residues" evidence="11">
    <location>
        <begin position="562"/>
        <end position="571"/>
    </location>
</feature>
<dbReference type="Pfam" id="PF00225">
    <property type="entry name" value="Kinesin"/>
    <property type="match status" value="1"/>
</dbReference>
<dbReference type="InterPro" id="IPR027417">
    <property type="entry name" value="P-loop_NTPase"/>
</dbReference>
<dbReference type="PRINTS" id="PR00380">
    <property type="entry name" value="KINESINHEAVY"/>
</dbReference>
<evidence type="ECO:0000256" key="10">
    <source>
        <dbReference type="SAM" id="Coils"/>
    </source>
</evidence>
<dbReference type="PROSITE" id="PS50067">
    <property type="entry name" value="KINESIN_MOTOR_2"/>
    <property type="match status" value="1"/>
</dbReference>
<evidence type="ECO:0000259" key="12">
    <source>
        <dbReference type="PROSITE" id="PS50067"/>
    </source>
</evidence>
<evidence type="ECO:0000256" key="7">
    <source>
        <dbReference type="ARBA" id="ARBA00023175"/>
    </source>
</evidence>
<keyword evidence="2" id="KW-0963">Cytoplasm</keyword>
<evidence type="ECO:0000256" key="6">
    <source>
        <dbReference type="ARBA" id="ARBA00023054"/>
    </source>
</evidence>
<feature type="region of interest" description="Disordered" evidence="11">
    <location>
        <begin position="932"/>
        <end position="968"/>
    </location>
</feature>
<evidence type="ECO:0000256" key="9">
    <source>
        <dbReference type="PROSITE-ProRule" id="PRU00283"/>
    </source>
</evidence>
<protein>
    <submittedName>
        <fullName evidence="13">Kinesin-domain-containing protein</fullName>
    </submittedName>
</protein>
<dbReference type="SMART" id="SM00129">
    <property type="entry name" value="KISc"/>
    <property type="match status" value="1"/>
</dbReference>
<keyword evidence="5 9" id="KW-0067">ATP-binding</keyword>
<evidence type="ECO:0000256" key="1">
    <source>
        <dbReference type="ARBA" id="ARBA00004245"/>
    </source>
</evidence>
<organism evidence="13 14">
    <name type="scientific">Sistotremastrum suecicum HHB10207 ss-3</name>
    <dbReference type="NCBI Taxonomy" id="1314776"/>
    <lineage>
        <taxon>Eukaryota</taxon>
        <taxon>Fungi</taxon>
        <taxon>Dikarya</taxon>
        <taxon>Basidiomycota</taxon>
        <taxon>Agaricomycotina</taxon>
        <taxon>Agaricomycetes</taxon>
        <taxon>Sistotremastrales</taxon>
        <taxon>Sistotremastraceae</taxon>
        <taxon>Sistotremastrum</taxon>
    </lineage>
</organism>
<comment type="subcellular location">
    <subcellularLocation>
        <location evidence="1">Cytoplasm</location>
        <location evidence="1">Cytoskeleton</location>
    </subcellularLocation>
</comment>
<dbReference type="Proteomes" id="UP000076798">
    <property type="component" value="Unassembled WGS sequence"/>
</dbReference>
<keyword evidence="4 9" id="KW-0547">Nucleotide-binding</keyword>
<keyword evidence="6 10" id="KW-0175">Coiled coil</keyword>
<keyword evidence="7 9" id="KW-0505">Motor protein</keyword>
<dbReference type="InterPro" id="IPR001752">
    <property type="entry name" value="Kinesin_motor_dom"/>
</dbReference>
<feature type="binding site" evidence="9">
    <location>
        <begin position="99"/>
        <end position="106"/>
    </location>
    <ligand>
        <name>ATP</name>
        <dbReference type="ChEBI" id="CHEBI:30616"/>
    </ligand>
</feature>
<comment type="similarity">
    <text evidence="9">Belongs to the TRAFAC class myosin-kinesin ATPase superfamily. Kinesin family.</text>
</comment>
<proteinExistence type="inferred from homology"/>
<feature type="compositionally biased region" description="Polar residues" evidence="11">
    <location>
        <begin position="412"/>
        <end position="425"/>
    </location>
</feature>
<dbReference type="GO" id="GO:0005524">
    <property type="term" value="F:ATP binding"/>
    <property type="evidence" value="ECO:0007669"/>
    <property type="project" value="UniProtKB-UniRule"/>
</dbReference>
<reference evidence="13 14" key="1">
    <citation type="journal article" date="2016" name="Mol. Biol. Evol.">
        <title>Comparative Genomics of Early-Diverging Mushroom-Forming Fungi Provides Insights into the Origins of Lignocellulose Decay Capabilities.</title>
        <authorList>
            <person name="Nagy L.G."/>
            <person name="Riley R."/>
            <person name="Tritt A."/>
            <person name="Adam C."/>
            <person name="Daum C."/>
            <person name="Floudas D."/>
            <person name="Sun H."/>
            <person name="Yadav J.S."/>
            <person name="Pangilinan J."/>
            <person name="Larsson K.H."/>
            <person name="Matsuura K."/>
            <person name="Barry K."/>
            <person name="Labutti K."/>
            <person name="Kuo R."/>
            <person name="Ohm R.A."/>
            <person name="Bhattacharya S.S."/>
            <person name="Shirouzu T."/>
            <person name="Yoshinaga Y."/>
            <person name="Martin F.M."/>
            <person name="Grigoriev I.V."/>
            <person name="Hibbett D.S."/>
        </authorList>
    </citation>
    <scope>NUCLEOTIDE SEQUENCE [LARGE SCALE GENOMIC DNA]</scope>
    <source>
        <strain evidence="13 14">HHB10207 ss-3</strain>
    </source>
</reference>
<evidence type="ECO:0000256" key="8">
    <source>
        <dbReference type="ARBA" id="ARBA00023212"/>
    </source>
</evidence>
<dbReference type="PANTHER" id="PTHR47968:SF75">
    <property type="entry name" value="CENTROMERE-ASSOCIATED PROTEIN E"/>
    <property type="match status" value="1"/>
</dbReference>
<evidence type="ECO:0000313" key="13">
    <source>
        <dbReference type="EMBL" id="KZT42069.1"/>
    </source>
</evidence>
<keyword evidence="3" id="KW-0493">Microtubule</keyword>
<dbReference type="PANTHER" id="PTHR47968">
    <property type="entry name" value="CENTROMERE PROTEIN E"/>
    <property type="match status" value="1"/>
</dbReference>
<keyword evidence="14" id="KW-1185">Reference proteome</keyword>
<dbReference type="CDD" id="cd01369">
    <property type="entry name" value="KISc_KHC_KIF5"/>
    <property type="match status" value="1"/>
</dbReference>
<feature type="domain" description="Kinesin motor" evidence="12">
    <location>
        <begin position="7"/>
        <end position="341"/>
    </location>
</feature>
<feature type="coiled-coil region" evidence="10">
    <location>
        <begin position="788"/>
        <end position="915"/>
    </location>
</feature>